<keyword evidence="2" id="KW-0812">Transmembrane</keyword>
<feature type="transmembrane region" description="Helical" evidence="2">
    <location>
        <begin position="72"/>
        <end position="92"/>
    </location>
</feature>
<gene>
    <name evidence="4" type="ORF">DPM12_00490</name>
</gene>
<evidence type="ECO:0000256" key="1">
    <source>
        <dbReference type="SAM" id="MobiDB-lite"/>
    </source>
</evidence>
<dbReference type="Pfam" id="PF00174">
    <property type="entry name" value="Oxidored_molyb"/>
    <property type="match status" value="1"/>
</dbReference>
<dbReference type="SUPFAM" id="SSF81296">
    <property type="entry name" value="E set domains"/>
    <property type="match status" value="1"/>
</dbReference>
<proteinExistence type="predicted"/>
<dbReference type="GO" id="GO:0006790">
    <property type="term" value="P:sulfur compound metabolic process"/>
    <property type="evidence" value="ECO:0007669"/>
    <property type="project" value="TreeGrafter"/>
</dbReference>
<dbReference type="PANTHER" id="PTHR19372:SF7">
    <property type="entry name" value="SULFITE OXIDASE, MITOCHONDRIAL"/>
    <property type="match status" value="1"/>
</dbReference>
<feature type="transmembrane region" description="Helical" evidence="2">
    <location>
        <begin position="195"/>
        <end position="217"/>
    </location>
</feature>
<dbReference type="AlphaFoldDB" id="A0A329R4Z8"/>
<dbReference type="PANTHER" id="PTHR19372">
    <property type="entry name" value="SULFITE REDUCTASE"/>
    <property type="match status" value="1"/>
</dbReference>
<dbReference type="EMBL" id="QMIG01000001">
    <property type="protein sequence ID" value="RAW18602.1"/>
    <property type="molecule type" value="Genomic_DNA"/>
</dbReference>
<feature type="region of interest" description="Disordered" evidence="1">
    <location>
        <begin position="154"/>
        <end position="183"/>
    </location>
</feature>
<dbReference type="Gene3D" id="3.90.420.10">
    <property type="entry name" value="Oxidoreductase, molybdopterin-binding domain"/>
    <property type="match status" value="1"/>
</dbReference>
<dbReference type="PRINTS" id="PR00407">
    <property type="entry name" value="EUMOPTERIN"/>
</dbReference>
<dbReference type="InterPro" id="IPR000572">
    <property type="entry name" value="OxRdtase_Mopterin-bd_dom"/>
</dbReference>
<organism evidence="4 5">
    <name type="scientific">Phytoactinopolyspora halophila</name>
    <dbReference type="NCBI Taxonomy" id="1981511"/>
    <lineage>
        <taxon>Bacteria</taxon>
        <taxon>Bacillati</taxon>
        <taxon>Actinomycetota</taxon>
        <taxon>Actinomycetes</taxon>
        <taxon>Jiangellales</taxon>
        <taxon>Jiangellaceae</taxon>
        <taxon>Phytoactinopolyspora</taxon>
    </lineage>
</organism>
<feature type="transmembrane region" description="Helical" evidence="2">
    <location>
        <begin position="99"/>
        <end position="117"/>
    </location>
</feature>
<reference evidence="4 5" key="1">
    <citation type="submission" date="2018-06" db="EMBL/GenBank/DDBJ databases">
        <title>Phytoactinopolyspora halophila sp. nov., a novel halophilic actinomycete isolated from a saline soil in China.</title>
        <authorList>
            <person name="Tang S.-K."/>
        </authorList>
    </citation>
    <scope>NUCLEOTIDE SEQUENCE [LARGE SCALE GENOMIC DNA]</scope>
    <source>
        <strain evidence="4 5">YIM 96934</strain>
    </source>
</reference>
<dbReference type="SUPFAM" id="SSF56524">
    <property type="entry name" value="Oxidoreductase molybdopterin-binding domain"/>
    <property type="match status" value="1"/>
</dbReference>
<evidence type="ECO:0000259" key="3">
    <source>
        <dbReference type="Pfam" id="PF00174"/>
    </source>
</evidence>
<name>A0A329R4Z8_9ACTN</name>
<comment type="caution">
    <text evidence="4">The sequence shown here is derived from an EMBL/GenBank/DDBJ whole genome shotgun (WGS) entry which is preliminary data.</text>
</comment>
<dbReference type="InterPro" id="IPR036374">
    <property type="entry name" value="OxRdtase_Mopterin-bd_sf"/>
</dbReference>
<feature type="region of interest" description="Disordered" evidence="1">
    <location>
        <begin position="516"/>
        <end position="535"/>
    </location>
</feature>
<sequence length="544" mass="56820">MTISSRISTNWRPALAGVLALGLGLGTAELVAGVLDRPAGSPVVAAAEWFIDVVPAWLADLAITWFGTADKLALGIGVAVVLALAGAGIGVLARHHRRAALGVAAVLVVVALLVVWSRRETSSLDLAPSLAAGVVALPALAWLAGLVERAAPGGAPGPDTSVSGPDSSGTGRSGNSGPGDAGAFRQQVRAPSRRAFVTGASATAALAALAAGAGRWMSADRIGVESARDDLGVDVDLPAADPPPDAELGISGSEPWRTPNEDFYRIDTAFSAPSIRPEEWRLRIHGMVEQELELGYDDLVGMGLVDRWTTLTCVSNEIGGGLVGNALWTGVPIADVLDRARPLPDADAVLSTSHDGWTCGTPLEALTDERGSLFAVGMNGEPLPVEHGFPVRMVVPGLYGYVSATKWVVDLEVSRFDQFDAYWTTRGWAERGPIKVSSRIDVPEDGARVGAGKVAVAGSAWAQQRGIEAVEVRVDAGPWIPARLGGVPNDDTWRQWVYEWDATAGEHELEVRAVTADGETQTGDEAPPAPDGATGWHRIAVTVE</sequence>
<evidence type="ECO:0000313" key="4">
    <source>
        <dbReference type="EMBL" id="RAW18602.1"/>
    </source>
</evidence>
<feature type="transmembrane region" description="Helical" evidence="2">
    <location>
        <begin position="129"/>
        <end position="147"/>
    </location>
</feature>
<dbReference type="InterPro" id="IPR008335">
    <property type="entry name" value="Mopterin_OxRdtase_euk"/>
</dbReference>
<dbReference type="InterPro" id="IPR014756">
    <property type="entry name" value="Ig_E-set"/>
</dbReference>
<dbReference type="GO" id="GO:0020037">
    <property type="term" value="F:heme binding"/>
    <property type="evidence" value="ECO:0007669"/>
    <property type="project" value="TreeGrafter"/>
</dbReference>
<feature type="domain" description="Oxidoreductase molybdopterin-binding" evidence="3">
    <location>
        <begin position="271"/>
        <end position="423"/>
    </location>
</feature>
<feature type="compositionally biased region" description="Gly residues" evidence="1">
    <location>
        <begin position="171"/>
        <end position="180"/>
    </location>
</feature>
<protein>
    <submittedName>
        <fullName evidence="4">Oxidoreductase</fullName>
    </submittedName>
</protein>
<dbReference type="Proteomes" id="UP000250462">
    <property type="component" value="Unassembled WGS sequence"/>
</dbReference>
<dbReference type="OrthoDB" id="9795587at2"/>
<evidence type="ECO:0000256" key="2">
    <source>
        <dbReference type="SAM" id="Phobius"/>
    </source>
</evidence>
<keyword evidence="2" id="KW-1133">Transmembrane helix</keyword>
<keyword evidence="2" id="KW-0472">Membrane</keyword>
<evidence type="ECO:0000313" key="5">
    <source>
        <dbReference type="Proteomes" id="UP000250462"/>
    </source>
</evidence>
<dbReference type="Gene3D" id="2.60.40.650">
    <property type="match status" value="1"/>
</dbReference>
<keyword evidence="5" id="KW-1185">Reference proteome</keyword>
<dbReference type="GO" id="GO:0008482">
    <property type="term" value="F:sulfite oxidase activity"/>
    <property type="evidence" value="ECO:0007669"/>
    <property type="project" value="TreeGrafter"/>
</dbReference>
<dbReference type="GO" id="GO:0043546">
    <property type="term" value="F:molybdopterin cofactor binding"/>
    <property type="evidence" value="ECO:0007669"/>
    <property type="project" value="TreeGrafter"/>
</dbReference>
<feature type="compositionally biased region" description="Polar residues" evidence="1">
    <location>
        <begin position="160"/>
        <end position="170"/>
    </location>
</feature>
<dbReference type="RefSeq" id="WP_112256180.1">
    <property type="nucleotide sequence ID" value="NZ_QMIG01000001.1"/>
</dbReference>
<accession>A0A329R4Z8</accession>